<dbReference type="AlphaFoldDB" id="A0A1W6LJ98"/>
<gene>
    <name evidence="1" type="ORF">STSP1_00205</name>
</gene>
<dbReference type="EMBL" id="CP021023">
    <property type="protein sequence ID" value="ARN55839.1"/>
    <property type="molecule type" value="Genomic_DNA"/>
</dbReference>
<dbReference type="RefSeq" id="WP_085754562.1">
    <property type="nucleotide sequence ID" value="NZ_CP021023.1"/>
</dbReference>
<keyword evidence="2" id="KW-1185">Reference proteome</keyword>
<dbReference type="SUPFAM" id="SSF49899">
    <property type="entry name" value="Concanavalin A-like lectins/glucanases"/>
    <property type="match status" value="1"/>
</dbReference>
<accession>A0A1W6LJ98</accession>
<sequence length="259" mass="28328">MSYKYYLILVFGGLTINLQAGFINHWNFEQGQGDTVYDTGSNPHNGTLNGSATWKTGDPERGTCAEFPVSGYPGVDIYNYNAVQGTNAFSIAGWIKTTDSDASIIGWGDPYAEGDWWKSSGSSICVAVSGDNKLRFDVFGGMKATQASINDGEWHHFAVSVKENATIGDVDLYLDGALQTNFSTETETTAIDIKQGQHVNMGWGGWSPWFTGYDGLMDDMRIYDHALSSSEVMQIVPEPVTLSLLSFGALALRSRKKNR</sequence>
<dbReference type="NCBIfam" id="TIGR02595">
    <property type="entry name" value="PEP_CTERM"/>
    <property type="match status" value="1"/>
</dbReference>
<organism evidence="1 2">
    <name type="scientific">Sedimentisphaera salicampi</name>
    <dbReference type="NCBI Taxonomy" id="1941349"/>
    <lineage>
        <taxon>Bacteria</taxon>
        <taxon>Pseudomonadati</taxon>
        <taxon>Planctomycetota</taxon>
        <taxon>Phycisphaerae</taxon>
        <taxon>Sedimentisphaerales</taxon>
        <taxon>Sedimentisphaeraceae</taxon>
        <taxon>Sedimentisphaera</taxon>
    </lineage>
</organism>
<evidence type="ECO:0000313" key="2">
    <source>
        <dbReference type="Proteomes" id="UP000193334"/>
    </source>
</evidence>
<dbReference type="InterPro" id="IPR013424">
    <property type="entry name" value="Ice-binding_C"/>
</dbReference>
<dbReference type="InterPro" id="IPR013320">
    <property type="entry name" value="ConA-like_dom_sf"/>
</dbReference>
<dbReference type="Pfam" id="PF13385">
    <property type="entry name" value="Laminin_G_3"/>
    <property type="match status" value="1"/>
</dbReference>
<evidence type="ECO:0000313" key="1">
    <source>
        <dbReference type="EMBL" id="ARN55839.1"/>
    </source>
</evidence>
<dbReference type="KEGG" id="pbp:STSP1_00205"/>
<proteinExistence type="predicted"/>
<evidence type="ECO:0008006" key="3">
    <source>
        <dbReference type="Google" id="ProtNLM"/>
    </source>
</evidence>
<name>A0A1W6LJ98_9BACT</name>
<dbReference type="Gene3D" id="2.60.120.200">
    <property type="match status" value="1"/>
</dbReference>
<dbReference type="STRING" id="1941349.STSP1_00205"/>
<reference evidence="2" key="1">
    <citation type="submission" date="2017-04" db="EMBL/GenBank/DDBJ databases">
        <title>Comparative genomics and description of representatives of a novel lineage of planctomycetes thriving in anoxic sediments.</title>
        <authorList>
            <person name="Spring S."/>
            <person name="Bunk B."/>
            <person name="Sproer C."/>
        </authorList>
    </citation>
    <scope>NUCLEOTIDE SEQUENCE [LARGE SCALE GENOMIC DNA]</scope>
    <source>
        <strain evidence="2">ST-PulAB-D4</strain>
    </source>
</reference>
<dbReference type="Proteomes" id="UP000193334">
    <property type="component" value="Chromosome"/>
</dbReference>
<protein>
    <recommendedName>
        <fullName evidence="3">LamG-like jellyroll fold domain-containing protein</fullName>
    </recommendedName>
</protein>